<keyword evidence="1" id="KW-0238">DNA-binding</keyword>
<evidence type="ECO:0000259" key="2">
    <source>
        <dbReference type="Pfam" id="PF01939"/>
    </source>
</evidence>
<reference evidence="4" key="1">
    <citation type="submission" date="2017-06" db="EMBL/GenBank/DDBJ databases">
        <authorList>
            <person name="Varghese N."/>
            <person name="Submissions S."/>
        </authorList>
    </citation>
    <scope>NUCLEOTIDE SEQUENCE [LARGE SCALE GENOMIC DNA]</scope>
    <source>
        <strain evidence="4">JCM 23211</strain>
    </source>
</reference>
<dbReference type="GO" id="GO:0004519">
    <property type="term" value="F:endonuclease activity"/>
    <property type="evidence" value="ECO:0007669"/>
    <property type="project" value="InterPro"/>
</dbReference>
<sequence length="159" mass="17592">MTWVVTNKAGEELRITIDDVELDSSHELGIDPGLVKDGVEAHLQELLAEHVETLGEGYTLVRREYMTAIGPVDLLCRNADGATVAVEIKRRGEIDGVEQLTRYLELLNRDPVLAPVSGVFAAQVIKPQAKTLATDRGIRCLTLDYDVLRGTDSTEFRLF</sequence>
<proteinExistence type="predicted"/>
<dbReference type="CDD" id="cd22341">
    <property type="entry name" value="NucS-like"/>
    <property type="match status" value="1"/>
</dbReference>
<dbReference type="PANTHER" id="PTHR38814">
    <property type="entry name" value="ENDONUCLEASE NUCS"/>
    <property type="match status" value="1"/>
</dbReference>
<dbReference type="NCBIfam" id="NF002876">
    <property type="entry name" value="PRK03298.1"/>
    <property type="match status" value="1"/>
</dbReference>
<dbReference type="EMBL" id="FZOW01000005">
    <property type="protein sequence ID" value="SNS74164.1"/>
    <property type="molecule type" value="Genomic_DNA"/>
</dbReference>
<evidence type="ECO:0000256" key="1">
    <source>
        <dbReference type="ARBA" id="ARBA00023125"/>
    </source>
</evidence>
<dbReference type="Pfam" id="PF01939">
    <property type="entry name" value="NucS_C"/>
    <property type="match status" value="1"/>
</dbReference>
<gene>
    <name evidence="3" type="ORF">SAMN05421642_1055</name>
</gene>
<dbReference type="Proteomes" id="UP000198327">
    <property type="component" value="Unassembled WGS sequence"/>
</dbReference>
<organism evidence="3 4">
    <name type="scientific">Rhodococcoides kyotonense</name>
    <dbReference type="NCBI Taxonomy" id="398843"/>
    <lineage>
        <taxon>Bacteria</taxon>
        <taxon>Bacillati</taxon>
        <taxon>Actinomycetota</taxon>
        <taxon>Actinomycetes</taxon>
        <taxon>Mycobacteriales</taxon>
        <taxon>Nocardiaceae</taxon>
        <taxon>Rhodococcoides</taxon>
    </lineage>
</organism>
<dbReference type="InterPro" id="IPR048301">
    <property type="entry name" value="NucS_C"/>
</dbReference>
<feature type="domain" description="Endonuclease NucS C-terminal" evidence="2">
    <location>
        <begin position="39"/>
        <end position="159"/>
    </location>
</feature>
<name>A0A239H1N0_9NOCA</name>
<dbReference type="GO" id="GO:0003677">
    <property type="term" value="F:DNA binding"/>
    <property type="evidence" value="ECO:0007669"/>
    <property type="project" value="UniProtKB-KW"/>
</dbReference>
<evidence type="ECO:0000313" key="3">
    <source>
        <dbReference type="EMBL" id="SNS74164.1"/>
    </source>
</evidence>
<keyword evidence="4" id="KW-1185">Reference proteome</keyword>
<dbReference type="STRING" id="398843.A3K89_14535"/>
<evidence type="ECO:0000313" key="4">
    <source>
        <dbReference type="Proteomes" id="UP000198327"/>
    </source>
</evidence>
<dbReference type="AlphaFoldDB" id="A0A239H1N0"/>
<dbReference type="Gene3D" id="3.40.1350.10">
    <property type="match status" value="1"/>
</dbReference>
<accession>A0A239H1N0</accession>
<dbReference type="PANTHER" id="PTHR38814:SF1">
    <property type="entry name" value="ENDONUCLEASE NUCS"/>
    <property type="match status" value="1"/>
</dbReference>
<dbReference type="InterPro" id="IPR011856">
    <property type="entry name" value="tRNA_endonuc-like_dom_sf"/>
</dbReference>
<protein>
    <recommendedName>
        <fullName evidence="2">Endonuclease NucS C-terminal domain-containing protein</fullName>
    </recommendedName>
</protein>
<dbReference type="InterPro" id="IPR002793">
    <property type="entry name" value="Endonuclease_NucS"/>
</dbReference>